<evidence type="ECO:0000256" key="6">
    <source>
        <dbReference type="SAM" id="MobiDB-lite"/>
    </source>
</evidence>
<keyword evidence="2" id="KW-0134">Cell wall</keyword>
<dbReference type="PROSITE" id="PS50835">
    <property type="entry name" value="IG_LIKE"/>
    <property type="match status" value="1"/>
</dbReference>
<dbReference type="InterPro" id="IPR042229">
    <property type="entry name" value="Listeria/Bacterioides_rpt_sf"/>
</dbReference>
<keyword evidence="7" id="KW-1133">Transmembrane helix</keyword>
<evidence type="ECO:0000259" key="8">
    <source>
        <dbReference type="PROSITE" id="PS50835"/>
    </source>
</evidence>
<evidence type="ECO:0000313" key="12">
    <source>
        <dbReference type="Proteomes" id="UP001269061"/>
    </source>
</evidence>
<feature type="domain" description="Gram-positive cocci surface proteins LPxTG" evidence="9">
    <location>
        <begin position="998"/>
        <end position="1030"/>
    </location>
</feature>
<dbReference type="CDD" id="cd00063">
    <property type="entry name" value="FN3"/>
    <property type="match status" value="1"/>
</dbReference>
<gene>
    <name evidence="11" type="ORF">P7H46_00550</name>
</gene>
<comment type="caution">
    <text evidence="11">The sequence shown here is derived from an EMBL/GenBank/DDBJ whole genome shotgun (WGS) entry which is preliminary data.</text>
</comment>
<dbReference type="Pfam" id="PF09479">
    <property type="entry name" value="Flg_new"/>
    <property type="match status" value="1"/>
</dbReference>
<keyword evidence="4" id="KW-0732">Signal</keyword>
<dbReference type="Proteomes" id="UP001269061">
    <property type="component" value="Unassembled WGS sequence"/>
</dbReference>
<accession>A0ABU3FE63</accession>
<organism evidence="11 12">
    <name type="scientific">Enterococcus pseudoavium</name>
    <dbReference type="NCBI Taxonomy" id="44007"/>
    <lineage>
        <taxon>Bacteria</taxon>
        <taxon>Bacillati</taxon>
        <taxon>Bacillota</taxon>
        <taxon>Bacilli</taxon>
        <taxon>Lactobacillales</taxon>
        <taxon>Enterococcaceae</taxon>
        <taxon>Enterococcus</taxon>
    </lineage>
</organism>
<protein>
    <submittedName>
        <fullName evidence="11">InlB B-repeat-containing protein</fullName>
    </submittedName>
</protein>
<keyword evidence="5" id="KW-0572">Peptidoglycan-anchor</keyword>
<dbReference type="PROSITE" id="PS50847">
    <property type="entry name" value="GRAM_POS_ANCHORING"/>
    <property type="match status" value="1"/>
</dbReference>
<dbReference type="InterPro" id="IPR013783">
    <property type="entry name" value="Ig-like_fold"/>
</dbReference>
<feature type="compositionally biased region" description="Low complexity" evidence="6">
    <location>
        <begin position="952"/>
        <end position="961"/>
    </location>
</feature>
<evidence type="ECO:0000259" key="10">
    <source>
        <dbReference type="PROSITE" id="PS50853"/>
    </source>
</evidence>
<dbReference type="SUPFAM" id="SSF49265">
    <property type="entry name" value="Fibronectin type III"/>
    <property type="match status" value="1"/>
</dbReference>
<dbReference type="PROSITE" id="PS50853">
    <property type="entry name" value="FN3"/>
    <property type="match status" value="1"/>
</dbReference>
<feature type="domain" description="Fibronectin type-III" evidence="10">
    <location>
        <begin position="420"/>
        <end position="521"/>
    </location>
</feature>
<evidence type="ECO:0000256" key="7">
    <source>
        <dbReference type="SAM" id="Phobius"/>
    </source>
</evidence>
<dbReference type="InterPro" id="IPR003961">
    <property type="entry name" value="FN3_dom"/>
</dbReference>
<dbReference type="SUPFAM" id="SSF48726">
    <property type="entry name" value="Immunoglobulin"/>
    <property type="match status" value="1"/>
</dbReference>
<evidence type="ECO:0000256" key="2">
    <source>
        <dbReference type="ARBA" id="ARBA00022512"/>
    </source>
</evidence>
<name>A0ABU3FE63_9ENTE</name>
<dbReference type="NCBIfam" id="TIGR02543">
    <property type="entry name" value="List_Bact_rpt"/>
    <property type="match status" value="1"/>
</dbReference>
<comment type="subcellular location">
    <subcellularLocation>
        <location evidence="1">Cell envelope</location>
    </subcellularLocation>
</comment>
<dbReference type="SMART" id="SM00060">
    <property type="entry name" value="FN3"/>
    <property type="match status" value="1"/>
</dbReference>
<keyword evidence="7" id="KW-0812">Transmembrane</keyword>
<evidence type="ECO:0000259" key="9">
    <source>
        <dbReference type="PROSITE" id="PS50847"/>
    </source>
</evidence>
<evidence type="ECO:0000256" key="5">
    <source>
        <dbReference type="ARBA" id="ARBA00023088"/>
    </source>
</evidence>
<evidence type="ECO:0000256" key="1">
    <source>
        <dbReference type="ARBA" id="ARBA00004196"/>
    </source>
</evidence>
<evidence type="ECO:0000256" key="3">
    <source>
        <dbReference type="ARBA" id="ARBA00022525"/>
    </source>
</evidence>
<dbReference type="InterPro" id="IPR013378">
    <property type="entry name" value="InlB-like_B-rpt"/>
</dbReference>
<dbReference type="InterPro" id="IPR036179">
    <property type="entry name" value="Ig-like_dom_sf"/>
</dbReference>
<keyword evidence="7" id="KW-0472">Membrane</keyword>
<feature type="region of interest" description="Disordered" evidence="6">
    <location>
        <begin position="930"/>
        <end position="1002"/>
    </location>
</feature>
<dbReference type="Pfam" id="PF00041">
    <property type="entry name" value="fn3"/>
    <property type="match status" value="1"/>
</dbReference>
<keyword evidence="3" id="KW-0964">Secreted</keyword>
<evidence type="ECO:0000256" key="4">
    <source>
        <dbReference type="ARBA" id="ARBA00022729"/>
    </source>
</evidence>
<proteinExistence type="predicted"/>
<dbReference type="Gene3D" id="2.60.40.10">
    <property type="entry name" value="Immunoglobulins"/>
    <property type="match status" value="2"/>
</dbReference>
<feature type="compositionally biased region" description="Low complexity" evidence="6">
    <location>
        <begin position="968"/>
        <end position="996"/>
    </location>
</feature>
<keyword evidence="12" id="KW-1185">Reference proteome</keyword>
<evidence type="ECO:0000313" key="11">
    <source>
        <dbReference type="EMBL" id="MDT2769320.1"/>
    </source>
</evidence>
<dbReference type="Gene3D" id="2.60.40.4270">
    <property type="entry name" value="Listeria-Bacteroides repeat domain"/>
    <property type="match status" value="1"/>
</dbReference>
<feature type="domain" description="Ig-like" evidence="8">
    <location>
        <begin position="536"/>
        <end position="639"/>
    </location>
</feature>
<dbReference type="InterPro" id="IPR036116">
    <property type="entry name" value="FN3_sf"/>
</dbReference>
<feature type="transmembrane region" description="Helical" evidence="7">
    <location>
        <begin position="1008"/>
        <end position="1025"/>
    </location>
</feature>
<sequence length="1030" mass="113527">MGVSGEVDEKISTKYHNNIIHNSDPEDNGTFLTVVPVNLDDDKMSIKYTGKHTGWTKPQLLAILQANPYWRELSRVSDADAFGSTKFSIATGQGHEESGSWGIGGGFSFKFAAGSKRHKGTLGLDAAAHYLSETSQQKQTTEERGFTSLAEDSVILQAQPIVTHCYEVIVPVEQGGDGQVEPMEIPQTLAATFGHISLEKYQQAAAQAKKQAIDYPEVDMNTLLGTSNYQVGDPSTYQKVNGQNNIPIANEPNYFDREEKIGTYKEYKDTIEINSNMGNVSDYSLTIATESSKGEGWDINAAISAGYKYDGRYFNVEGSGNISGIGSQMFTDIRTSGTTFSYSYPSIKTEKDNIFAGTSYNQKQFDYAVKPAVWRTSAIDNGVAIDQSKVEDGDIYIDNHPYVMGHLVSLKEDQPVSPDVPKETHISKIGSHEVELKWENKYQANREPDKIEIYEAMGDNVGDVYKKRGVVDLKADDKSANSFVVGGLKAGTEYRYRVRSVYQKNGKEVYSPLQPIATEDNQLENYLKATTLAEEDELTFKPLKDVSVLPGEEAQFQAELTSEAEEISFGWSRYQISANSYNGKWMMLEESEKTTIASLANLSTLTIDSVANEDSGYYRAIAAQGNSGRDAVSDSARLTLAAAKRQATGDPQIKVELLESDRPNQFVALDGQAGKYYVNQAGDLKVKATVEDSNATGKVAFYLYDEAGNELSHTEQQALKAGEVTTDLKDVAKANTNIVAVYFDEAHGEGIPAIALELLATWPEEQRLTEQPAEQQAMAAPAEQAESYDVAYNLNDGIDPGNPTSQNPIEGLTLKDPTKEGYEFLGWYYSPTNAGDKTKKAPTVLKGYTNNLELEAKWEPKKYHIFYQLGDWKTVQENPDKFTLEQLRLGLVEIHNAIQGTERGNWYINYQRKTPFKTLTDKNLGNIFLSSPAKVEDQPVTPEEEEPEQSKDSGSSSTSTTGDKEKGGTVPSSDSSKNNGKGNKTASGAASTKASKNLPQTNDRSNNWFWLGLVLIVGVLLKVVYDRRKK</sequence>
<reference evidence="11 12" key="1">
    <citation type="submission" date="2023-03" db="EMBL/GenBank/DDBJ databases">
        <authorList>
            <person name="Shen W."/>
            <person name="Cai J."/>
        </authorList>
    </citation>
    <scope>NUCLEOTIDE SEQUENCE [LARGE SCALE GENOMIC DNA]</scope>
    <source>
        <strain evidence="11 12">Y59</strain>
    </source>
</reference>
<dbReference type="EMBL" id="JARQAZ010000001">
    <property type="protein sequence ID" value="MDT2769320.1"/>
    <property type="molecule type" value="Genomic_DNA"/>
</dbReference>
<dbReference type="InterPro" id="IPR007110">
    <property type="entry name" value="Ig-like_dom"/>
</dbReference>
<dbReference type="InterPro" id="IPR019931">
    <property type="entry name" value="LPXTG_anchor"/>
</dbReference>